<name>A0ABT7EXH7_9RHOB</name>
<dbReference type="Gene3D" id="3.10.129.10">
    <property type="entry name" value="Hotdog Thioesterase"/>
    <property type="match status" value="1"/>
</dbReference>
<keyword evidence="1 4" id="KW-0560">Oxidoreductase</keyword>
<dbReference type="PANTHER" id="PTHR48075:SF5">
    <property type="entry name" value="3-HYDROXYBUTYRYL-COA DEHYDROGENASE"/>
    <property type="match status" value="1"/>
</dbReference>
<evidence type="ECO:0000256" key="1">
    <source>
        <dbReference type="ARBA" id="ARBA00023002"/>
    </source>
</evidence>
<protein>
    <submittedName>
        <fullName evidence="4">Carnitine 3-dehydrogenase</fullName>
        <ecNumber evidence="4">1.1.1.108</ecNumber>
    </submittedName>
</protein>
<sequence length="473" mass="50845">MSRAAIIGGGLIGGGWAARFLLNGWDVSVFDPDPEAARKIGAVLDNARRSLPALYDRALPAEGTLRFCDSLEEAVQGADWVQESVSERLELKQKVYAQIAPALAEGVFIASSTSGFMASDLAALGAPVAVVHPFNPVYLLPLVELSGTPDLCARAAEVVRGLGMFPLPLKQEIDGFLGNRFQEAVWREALWMLKDGIATTEDIDEAIRMGFGLRWAQMGLFETYRIAGGEAGMAHYLAQFGPSLGWPLSRLTDVPELDQPLIDLISAQSDAQAGGRSIAELERTRDDNLVGILRSLRHGGTAAGRVILDHEAELPAPGDRDGLPITSQRRVPVTWTDYNGHMNEAAYLELGTWATDGLMQRVGADADYIASGKSYFTVDTRVRYLDEVHLGDLLTVTTQVLEGAGKKMHLFHRAWRSDGGLAATIETLLLHTDLTTRRSCPPEPAVATALAALAEAHREMAAPGAGGAVGQRG</sequence>
<dbReference type="InterPro" id="IPR008927">
    <property type="entry name" value="6-PGluconate_DH-like_C_sf"/>
</dbReference>
<dbReference type="NCBIfam" id="NF005716">
    <property type="entry name" value="PRK07531.1"/>
    <property type="match status" value="1"/>
</dbReference>
<dbReference type="GO" id="GO:0047728">
    <property type="term" value="F:carnitine 3-dehydrogenase activity"/>
    <property type="evidence" value="ECO:0007669"/>
    <property type="project" value="UniProtKB-EC"/>
</dbReference>
<evidence type="ECO:0000313" key="5">
    <source>
        <dbReference type="Proteomes" id="UP001243757"/>
    </source>
</evidence>
<dbReference type="Pfam" id="PF00725">
    <property type="entry name" value="3HCDH"/>
    <property type="match status" value="1"/>
</dbReference>
<dbReference type="Pfam" id="PF02737">
    <property type="entry name" value="3HCDH_N"/>
    <property type="match status" value="1"/>
</dbReference>
<dbReference type="SUPFAM" id="SSF48179">
    <property type="entry name" value="6-phosphogluconate dehydrogenase C-terminal domain-like"/>
    <property type="match status" value="1"/>
</dbReference>
<dbReference type="SUPFAM" id="SSF54637">
    <property type="entry name" value="Thioesterase/thiol ester dehydrase-isomerase"/>
    <property type="match status" value="1"/>
</dbReference>
<keyword evidence="5" id="KW-1185">Reference proteome</keyword>
<dbReference type="InterPro" id="IPR036291">
    <property type="entry name" value="NAD(P)-bd_dom_sf"/>
</dbReference>
<evidence type="ECO:0000259" key="3">
    <source>
        <dbReference type="Pfam" id="PF02737"/>
    </source>
</evidence>
<dbReference type="Gene3D" id="1.10.1040.10">
    <property type="entry name" value="N-(1-d-carboxylethyl)-l-norvaline Dehydrogenase, domain 2"/>
    <property type="match status" value="1"/>
</dbReference>
<evidence type="ECO:0000259" key="2">
    <source>
        <dbReference type="Pfam" id="PF00725"/>
    </source>
</evidence>
<dbReference type="Pfam" id="PF13279">
    <property type="entry name" value="4HBT_2"/>
    <property type="match status" value="1"/>
</dbReference>
<gene>
    <name evidence="4" type="ORF">QO033_05145</name>
</gene>
<dbReference type="EMBL" id="JASNJD010000003">
    <property type="protein sequence ID" value="MDK3017049.1"/>
    <property type="molecule type" value="Genomic_DNA"/>
</dbReference>
<accession>A0ABT7EXH7</accession>
<proteinExistence type="predicted"/>
<organism evidence="4 5">
    <name type="scientific">Pseudodonghicola flavimaris</name>
    <dbReference type="NCBI Taxonomy" id="3050036"/>
    <lineage>
        <taxon>Bacteria</taxon>
        <taxon>Pseudomonadati</taxon>
        <taxon>Pseudomonadota</taxon>
        <taxon>Alphaproteobacteria</taxon>
        <taxon>Rhodobacterales</taxon>
        <taxon>Paracoccaceae</taxon>
        <taxon>Pseudodonghicola</taxon>
    </lineage>
</organism>
<dbReference type="InterPro" id="IPR013328">
    <property type="entry name" value="6PGD_dom2"/>
</dbReference>
<dbReference type="Proteomes" id="UP001243757">
    <property type="component" value="Unassembled WGS sequence"/>
</dbReference>
<dbReference type="CDD" id="cd00586">
    <property type="entry name" value="4HBT"/>
    <property type="match status" value="1"/>
</dbReference>
<dbReference type="SUPFAM" id="SSF51735">
    <property type="entry name" value="NAD(P)-binding Rossmann-fold domains"/>
    <property type="match status" value="1"/>
</dbReference>
<dbReference type="EC" id="1.1.1.108" evidence="4"/>
<feature type="domain" description="3-hydroxyacyl-CoA dehydrogenase C-terminal" evidence="2">
    <location>
        <begin position="175"/>
        <end position="243"/>
    </location>
</feature>
<dbReference type="Gene3D" id="3.40.50.720">
    <property type="entry name" value="NAD(P)-binding Rossmann-like Domain"/>
    <property type="match status" value="1"/>
</dbReference>
<comment type="caution">
    <text evidence="4">The sequence shown here is derived from an EMBL/GenBank/DDBJ whole genome shotgun (WGS) entry which is preliminary data.</text>
</comment>
<dbReference type="InterPro" id="IPR006108">
    <property type="entry name" value="3HC_DH_C"/>
</dbReference>
<feature type="domain" description="3-hydroxyacyl-CoA dehydrogenase NAD binding" evidence="3">
    <location>
        <begin position="4"/>
        <end position="167"/>
    </location>
</feature>
<evidence type="ECO:0000313" key="4">
    <source>
        <dbReference type="EMBL" id="MDK3017049.1"/>
    </source>
</evidence>
<dbReference type="RefSeq" id="WP_284479869.1">
    <property type="nucleotide sequence ID" value="NZ_JASNJD010000003.1"/>
</dbReference>
<reference evidence="4 5" key="1">
    <citation type="submission" date="2023-05" db="EMBL/GenBank/DDBJ databases">
        <title>Pseudodonghicola sp. nov.</title>
        <authorList>
            <person name="Huang J."/>
        </authorList>
    </citation>
    <scope>NUCLEOTIDE SEQUENCE [LARGE SCALE GENOMIC DNA]</scope>
    <source>
        <strain evidence="4 5">IC7</strain>
    </source>
</reference>
<dbReference type="PANTHER" id="PTHR48075">
    <property type="entry name" value="3-HYDROXYACYL-COA DEHYDROGENASE FAMILY PROTEIN"/>
    <property type="match status" value="1"/>
</dbReference>
<dbReference type="InterPro" id="IPR029069">
    <property type="entry name" value="HotDog_dom_sf"/>
</dbReference>
<dbReference type="InterPro" id="IPR006176">
    <property type="entry name" value="3-OHacyl-CoA_DH_NAD-bd"/>
</dbReference>